<evidence type="ECO:0000256" key="5">
    <source>
        <dbReference type="ARBA" id="ARBA00023136"/>
    </source>
</evidence>
<gene>
    <name evidence="7" type="ORF">RHODGE_RHODGE_01436</name>
</gene>
<keyword evidence="3 6" id="KW-0812">Transmembrane</keyword>
<evidence type="ECO:0000256" key="6">
    <source>
        <dbReference type="SAM" id="Phobius"/>
    </source>
</evidence>
<protein>
    <recommendedName>
        <fullName evidence="9">Cytochrome C oxidase subunit IV</fullName>
    </recommendedName>
</protein>
<evidence type="ECO:0000256" key="4">
    <source>
        <dbReference type="ARBA" id="ARBA00022989"/>
    </source>
</evidence>
<keyword evidence="8" id="KW-1185">Reference proteome</keyword>
<accession>A0A447CNP4</accession>
<dbReference type="Proteomes" id="UP000289200">
    <property type="component" value="Unassembled WGS sequence"/>
</dbReference>
<evidence type="ECO:0000256" key="3">
    <source>
        <dbReference type="ARBA" id="ARBA00022692"/>
    </source>
</evidence>
<evidence type="ECO:0000256" key="1">
    <source>
        <dbReference type="ARBA" id="ARBA00004651"/>
    </source>
</evidence>
<keyword evidence="4 6" id="KW-1133">Transmembrane helix</keyword>
<comment type="subcellular location">
    <subcellularLocation>
        <location evidence="1">Cell membrane</location>
        <topology evidence="1">Multi-pass membrane protein</topology>
    </subcellularLocation>
</comment>
<comment type="caution">
    <text evidence="7">The sequence shown here is derived from an EMBL/GenBank/DDBJ whole genome shotgun (WGS) entry which is preliminary data.</text>
</comment>
<evidence type="ECO:0000313" key="7">
    <source>
        <dbReference type="EMBL" id="VCU06789.1"/>
    </source>
</evidence>
<dbReference type="EMBL" id="UWOC01000111">
    <property type="protein sequence ID" value="VCU06789.1"/>
    <property type="molecule type" value="Genomic_DNA"/>
</dbReference>
<proteinExistence type="predicted"/>
<keyword evidence="5 6" id="KW-0472">Membrane</keyword>
<reference evidence="8" key="1">
    <citation type="submission" date="2018-10" db="EMBL/GenBank/DDBJ databases">
        <authorList>
            <person name="Peiro R."/>
            <person name="Begona"/>
            <person name="Cbmso G."/>
            <person name="Lopez M."/>
            <person name="Gonzalez S."/>
            <person name="Sacristan E."/>
            <person name="Castillo E."/>
        </authorList>
    </citation>
    <scope>NUCLEOTIDE SEQUENCE [LARGE SCALE GENOMIC DNA]</scope>
</reference>
<dbReference type="AlphaFoldDB" id="A0A447CNP4"/>
<feature type="transmembrane region" description="Helical" evidence="6">
    <location>
        <begin position="64"/>
        <end position="86"/>
    </location>
</feature>
<evidence type="ECO:0000313" key="8">
    <source>
        <dbReference type="Proteomes" id="UP000289200"/>
    </source>
</evidence>
<name>A0A447CNP4_9BRAD</name>
<evidence type="ECO:0008006" key="9">
    <source>
        <dbReference type="Google" id="ProtNLM"/>
    </source>
</evidence>
<feature type="transmembrane region" description="Helical" evidence="6">
    <location>
        <begin position="9"/>
        <end position="26"/>
    </location>
</feature>
<dbReference type="InterPro" id="IPR005171">
    <property type="entry name" value="Cyt_c_oxidase_su4_prok"/>
</dbReference>
<sequence>MPASSSRRLDIALAMLLILAVVSLMLPPLLPVAWIANTVLVACAAAKARLVVLDFLGLRASTPLWRGIVGAWVWLVVSTTFLGAAVTPLLH</sequence>
<dbReference type="Pfam" id="PF03626">
    <property type="entry name" value="COX4_pro"/>
    <property type="match status" value="1"/>
</dbReference>
<evidence type="ECO:0000256" key="2">
    <source>
        <dbReference type="ARBA" id="ARBA00022475"/>
    </source>
</evidence>
<keyword evidence="2" id="KW-1003">Cell membrane</keyword>
<dbReference type="GO" id="GO:0005886">
    <property type="term" value="C:plasma membrane"/>
    <property type="evidence" value="ECO:0007669"/>
    <property type="project" value="UniProtKB-SubCell"/>
</dbReference>
<organism evidence="7 8">
    <name type="scientific">Rhodoplanes serenus</name>
    <dbReference type="NCBI Taxonomy" id="200615"/>
    <lineage>
        <taxon>Bacteria</taxon>
        <taxon>Pseudomonadati</taxon>
        <taxon>Pseudomonadota</taxon>
        <taxon>Alphaproteobacteria</taxon>
        <taxon>Hyphomicrobiales</taxon>
        <taxon>Nitrobacteraceae</taxon>
        <taxon>Rhodoplanes</taxon>
    </lineage>
</organism>